<dbReference type="Proteomes" id="UP000239425">
    <property type="component" value="Unassembled WGS sequence"/>
</dbReference>
<organism evidence="1 2">
    <name type="scientific">Holospora curviuscula</name>
    <dbReference type="NCBI Taxonomy" id="1082868"/>
    <lineage>
        <taxon>Bacteria</taxon>
        <taxon>Pseudomonadati</taxon>
        <taxon>Pseudomonadota</taxon>
        <taxon>Alphaproteobacteria</taxon>
        <taxon>Holosporales</taxon>
        <taxon>Holosporaceae</taxon>
        <taxon>Holospora</taxon>
    </lineage>
</organism>
<proteinExistence type="predicted"/>
<dbReference type="InterPro" id="IPR011250">
    <property type="entry name" value="OMP/PagP_B-barrel"/>
</dbReference>
<keyword evidence="2" id="KW-1185">Reference proteome</keyword>
<name>A0A2S5RHU0_9PROT</name>
<dbReference type="EMBL" id="PHHC01000014">
    <property type="protein sequence ID" value="PPE06889.1"/>
    <property type="molecule type" value="Genomic_DNA"/>
</dbReference>
<protein>
    <recommendedName>
        <fullName evidence="3">Outer membrane protein beta-barrel domain-containing protein</fullName>
    </recommendedName>
</protein>
<accession>A0A2S5RHU0</accession>
<gene>
    <name evidence="1" type="ORF">HCUR_00103</name>
</gene>
<evidence type="ECO:0008006" key="3">
    <source>
        <dbReference type="Google" id="ProtNLM"/>
    </source>
</evidence>
<comment type="caution">
    <text evidence="1">The sequence shown here is derived from an EMBL/GenBank/DDBJ whole genome shotgun (WGS) entry which is preliminary data.</text>
</comment>
<evidence type="ECO:0000313" key="1">
    <source>
        <dbReference type="EMBL" id="PPE06889.1"/>
    </source>
</evidence>
<dbReference type="SUPFAM" id="SSF56925">
    <property type="entry name" value="OMPA-like"/>
    <property type="match status" value="1"/>
</dbReference>
<evidence type="ECO:0000313" key="2">
    <source>
        <dbReference type="Proteomes" id="UP000239425"/>
    </source>
</evidence>
<dbReference type="AlphaFoldDB" id="A0A2S5RHU0"/>
<reference evidence="1 2" key="1">
    <citation type="submission" date="2017-11" db="EMBL/GenBank/DDBJ databases">
        <title>Comparative genomic analysis of Holospora spp., intranuclear symbionts of paramecia.</title>
        <authorList>
            <person name="Garushyants S.K."/>
            <person name="Beliavskaya A."/>
            <person name="Malko D.B."/>
            <person name="Logacheva M.D."/>
            <person name="Rautian M.S."/>
            <person name="Gelfand M.S."/>
        </authorList>
    </citation>
    <scope>NUCLEOTIDE SEQUENCE [LARGE SCALE GENOMIC DNA]</scope>
    <source>
        <strain evidence="2">02AZ16</strain>
    </source>
</reference>
<sequence length="341" mass="38029">MLVVMMNFFLYFLGLKTNFKTLVKNGVFGVYNGFLKKSGIFFMKNHIPSYSLSLSAFWGLLVLVGGIVSPLVGYSIEENCTPCAREGGFMGLNLGYCGGSVKNNRVVGMGSPLSLLDIEIPQGPTVLGRIFPEELQRKFHQNGFIVGIETGYDFKILGTRGKGWALGYFVNGFLSTARGSALFPGQYWYPGTENTPIPFEEKLRFRNKGFWSTGLRFGPLIQRMFLYVKGGFMMTRMSMSIQNNSLTRLVVPSRTTWFPGAVVGMGAEFQITPVFVLGLDLTANLCSQKQITVAFTDLNGAMFVALHPFYGQALLTLKYKFPLRTQMRSPSNTHSVYRPSW</sequence>